<name>A0A8D0BUY2_SALMN</name>
<dbReference type="GeneTree" id="ENSGT00940000167184"/>
<keyword evidence="10" id="KW-1185">Reference proteome</keyword>
<keyword evidence="4" id="KW-0689">Ribosomal protein</keyword>
<sequence length="66" mass="7680">LFGVYDYIGILGDLGTHPKDLIISPRCICKKKMVGDRLFANDYHNLNKKIKFLYRHLNFRHGTITS</sequence>
<keyword evidence="6" id="KW-0687">Ribonucleoprotein</keyword>
<keyword evidence="3" id="KW-0809">Transit peptide</keyword>
<dbReference type="Pfam" id="PF10244">
    <property type="entry name" value="MRP-L51"/>
    <property type="match status" value="1"/>
</dbReference>
<dbReference type="PANTHER" id="PTHR13409:SF0">
    <property type="entry name" value="LARGE RIBOSOMAL SUBUNIT PROTEIN ML51"/>
    <property type="match status" value="1"/>
</dbReference>
<reference evidence="9" key="1">
    <citation type="submission" date="2025-08" db="UniProtKB">
        <authorList>
            <consortium name="Ensembl"/>
        </authorList>
    </citation>
    <scope>IDENTIFICATION</scope>
</reference>
<evidence type="ECO:0000256" key="8">
    <source>
        <dbReference type="ARBA" id="ARBA00035419"/>
    </source>
</evidence>
<keyword evidence="5" id="KW-0496">Mitochondrion</keyword>
<evidence type="ECO:0000256" key="5">
    <source>
        <dbReference type="ARBA" id="ARBA00023128"/>
    </source>
</evidence>
<dbReference type="PANTHER" id="PTHR13409">
    <property type="entry name" value="MITOCHONDRIAL 39S RIBOSOMAL PROTEIN L51"/>
    <property type="match status" value="1"/>
</dbReference>
<reference evidence="9" key="2">
    <citation type="submission" date="2025-09" db="UniProtKB">
        <authorList>
            <consortium name="Ensembl"/>
        </authorList>
    </citation>
    <scope>IDENTIFICATION</scope>
</reference>
<evidence type="ECO:0000256" key="3">
    <source>
        <dbReference type="ARBA" id="ARBA00022946"/>
    </source>
</evidence>
<dbReference type="OMA" id="MEKRICF"/>
<evidence type="ECO:0000256" key="2">
    <source>
        <dbReference type="ARBA" id="ARBA00010972"/>
    </source>
</evidence>
<comment type="subcellular location">
    <subcellularLocation>
        <location evidence="1">Mitochondrion</location>
    </subcellularLocation>
</comment>
<evidence type="ECO:0000313" key="10">
    <source>
        <dbReference type="Proteomes" id="UP000694421"/>
    </source>
</evidence>
<dbReference type="GO" id="GO:0003735">
    <property type="term" value="F:structural constituent of ribosome"/>
    <property type="evidence" value="ECO:0007669"/>
    <property type="project" value="InterPro"/>
</dbReference>
<dbReference type="GO" id="GO:0006412">
    <property type="term" value="P:translation"/>
    <property type="evidence" value="ECO:0007669"/>
    <property type="project" value="TreeGrafter"/>
</dbReference>
<dbReference type="AlphaFoldDB" id="A0A8D0BUY2"/>
<dbReference type="Ensembl" id="ENSSMRT00000019106.1">
    <property type="protein sequence ID" value="ENSSMRP00000016350.1"/>
    <property type="gene ID" value="ENSSMRG00000012728.1"/>
</dbReference>
<evidence type="ECO:0000256" key="4">
    <source>
        <dbReference type="ARBA" id="ARBA00022980"/>
    </source>
</evidence>
<accession>A0A8D0BUY2</accession>
<organism evidence="9 10">
    <name type="scientific">Salvator merianae</name>
    <name type="common">Argentine black and white tegu</name>
    <name type="synonym">Tupinambis merianae</name>
    <dbReference type="NCBI Taxonomy" id="96440"/>
    <lineage>
        <taxon>Eukaryota</taxon>
        <taxon>Metazoa</taxon>
        <taxon>Chordata</taxon>
        <taxon>Craniata</taxon>
        <taxon>Vertebrata</taxon>
        <taxon>Euteleostomi</taxon>
        <taxon>Lepidosauria</taxon>
        <taxon>Squamata</taxon>
        <taxon>Bifurcata</taxon>
        <taxon>Unidentata</taxon>
        <taxon>Episquamata</taxon>
        <taxon>Laterata</taxon>
        <taxon>Teiioidea</taxon>
        <taxon>Teiidae</taxon>
        <taxon>Salvator</taxon>
    </lineage>
</organism>
<evidence type="ECO:0000313" key="9">
    <source>
        <dbReference type="Ensembl" id="ENSSMRP00000016350.1"/>
    </source>
</evidence>
<evidence type="ECO:0000256" key="7">
    <source>
        <dbReference type="ARBA" id="ARBA00035182"/>
    </source>
</evidence>
<dbReference type="Proteomes" id="UP000694421">
    <property type="component" value="Unplaced"/>
</dbReference>
<evidence type="ECO:0000256" key="6">
    <source>
        <dbReference type="ARBA" id="ARBA00023274"/>
    </source>
</evidence>
<evidence type="ECO:0000256" key="1">
    <source>
        <dbReference type="ARBA" id="ARBA00004173"/>
    </source>
</evidence>
<dbReference type="GO" id="GO:0005762">
    <property type="term" value="C:mitochondrial large ribosomal subunit"/>
    <property type="evidence" value="ECO:0007669"/>
    <property type="project" value="TreeGrafter"/>
</dbReference>
<dbReference type="InterPro" id="IPR019373">
    <property type="entry name" value="Ribosomal_mL51"/>
</dbReference>
<comment type="similarity">
    <text evidence="2">Belongs to the mitochondrion-specific ribosomal protein mL51 family.</text>
</comment>
<protein>
    <recommendedName>
        <fullName evidence="7">Large ribosomal subunit protein mL51</fullName>
    </recommendedName>
    <alternativeName>
        <fullName evidence="8">39S ribosomal protein L51, mitochondrial</fullName>
    </alternativeName>
</protein>
<proteinExistence type="inferred from homology"/>